<evidence type="ECO:0000313" key="2">
    <source>
        <dbReference type="Proteomes" id="UP000712600"/>
    </source>
</evidence>
<reference evidence="1" key="1">
    <citation type="submission" date="2019-12" db="EMBL/GenBank/DDBJ databases">
        <title>Genome sequencing and annotation of Brassica cretica.</title>
        <authorList>
            <person name="Studholme D.J."/>
            <person name="Sarris P."/>
        </authorList>
    </citation>
    <scope>NUCLEOTIDE SEQUENCE</scope>
    <source>
        <strain evidence="1">PFS-109/04</strain>
        <tissue evidence="1">Leaf</tissue>
    </source>
</reference>
<organism evidence="1 2">
    <name type="scientific">Brassica cretica</name>
    <name type="common">Mustard</name>
    <dbReference type="NCBI Taxonomy" id="69181"/>
    <lineage>
        <taxon>Eukaryota</taxon>
        <taxon>Viridiplantae</taxon>
        <taxon>Streptophyta</taxon>
        <taxon>Embryophyta</taxon>
        <taxon>Tracheophyta</taxon>
        <taxon>Spermatophyta</taxon>
        <taxon>Magnoliopsida</taxon>
        <taxon>eudicotyledons</taxon>
        <taxon>Gunneridae</taxon>
        <taxon>Pentapetalae</taxon>
        <taxon>rosids</taxon>
        <taxon>malvids</taxon>
        <taxon>Brassicales</taxon>
        <taxon>Brassicaceae</taxon>
        <taxon>Brassiceae</taxon>
        <taxon>Brassica</taxon>
    </lineage>
</organism>
<evidence type="ECO:0000313" key="1">
    <source>
        <dbReference type="EMBL" id="KAF3570684.1"/>
    </source>
</evidence>
<proteinExistence type="predicted"/>
<name>A0A8S9RCT8_BRACR</name>
<dbReference type="AlphaFoldDB" id="A0A8S9RCT8"/>
<sequence>MVNPVFVSLGPFSRGNSLPLAQAATPPDPLLVPCRESASLVQAMKPLYISRLETMVGRFSPL</sequence>
<dbReference type="Proteomes" id="UP000712600">
    <property type="component" value="Unassembled WGS sequence"/>
</dbReference>
<protein>
    <submittedName>
        <fullName evidence="1">Uncharacterized protein</fullName>
    </submittedName>
</protein>
<accession>A0A8S9RCT8</accession>
<gene>
    <name evidence="1" type="ORF">F2Q69_00060850</name>
</gene>
<dbReference type="EMBL" id="QGKX02000095">
    <property type="protein sequence ID" value="KAF3570684.1"/>
    <property type="molecule type" value="Genomic_DNA"/>
</dbReference>
<comment type="caution">
    <text evidence="1">The sequence shown here is derived from an EMBL/GenBank/DDBJ whole genome shotgun (WGS) entry which is preliminary data.</text>
</comment>